<evidence type="ECO:0000313" key="4">
    <source>
        <dbReference type="EMBL" id="GAA2074654.1"/>
    </source>
</evidence>
<feature type="domain" description="FAD-binding" evidence="3">
    <location>
        <begin position="3"/>
        <end position="348"/>
    </location>
</feature>
<proteinExistence type="predicted"/>
<dbReference type="PANTHER" id="PTHR13789">
    <property type="entry name" value="MONOOXYGENASE"/>
    <property type="match status" value="1"/>
</dbReference>
<dbReference type="SUPFAM" id="SSF51905">
    <property type="entry name" value="FAD/NAD(P)-binding domain"/>
    <property type="match status" value="1"/>
</dbReference>
<dbReference type="Gene3D" id="3.50.50.60">
    <property type="entry name" value="FAD/NAD(P)-binding domain"/>
    <property type="match status" value="1"/>
</dbReference>
<protein>
    <submittedName>
        <fullName evidence="4">FAD-dependent monooxygenase</fullName>
    </submittedName>
</protein>
<name>A0ABP5HF82_9ACTN</name>
<dbReference type="RefSeq" id="WP_344527810.1">
    <property type="nucleotide sequence ID" value="NZ_BAAAPE010000007.1"/>
</dbReference>
<dbReference type="EMBL" id="BAAAPE010000007">
    <property type="protein sequence ID" value="GAA2074654.1"/>
    <property type="molecule type" value="Genomic_DNA"/>
</dbReference>
<reference evidence="5" key="1">
    <citation type="journal article" date="2019" name="Int. J. Syst. Evol. Microbiol.">
        <title>The Global Catalogue of Microorganisms (GCM) 10K type strain sequencing project: providing services to taxonomists for standard genome sequencing and annotation.</title>
        <authorList>
            <consortium name="The Broad Institute Genomics Platform"/>
            <consortium name="The Broad Institute Genome Sequencing Center for Infectious Disease"/>
            <person name="Wu L."/>
            <person name="Ma J."/>
        </authorList>
    </citation>
    <scope>NUCLEOTIDE SEQUENCE [LARGE SCALE GENOMIC DNA]</scope>
    <source>
        <strain evidence="5">JCM 15478</strain>
    </source>
</reference>
<dbReference type="GO" id="GO:0004497">
    <property type="term" value="F:monooxygenase activity"/>
    <property type="evidence" value="ECO:0007669"/>
    <property type="project" value="UniProtKB-KW"/>
</dbReference>
<evidence type="ECO:0000313" key="5">
    <source>
        <dbReference type="Proteomes" id="UP001500016"/>
    </source>
</evidence>
<dbReference type="InterPro" id="IPR002938">
    <property type="entry name" value="FAD-bd"/>
</dbReference>
<dbReference type="Pfam" id="PF01494">
    <property type="entry name" value="FAD_binding_3"/>
    <property type="match status" value="1"/>
</dbReference>
<organism evidence="4 5">
    <name type="scientific">Streptomyces albiaxialis</name>
    <dbReference type="NCBI Taxonomy" id="329523"/>
    <lineage>
        <taxon>Bacteria</taxon>
        <taxon>Bacillati</taxon>
        <taxon>Actinomycetota</taxon>
        <taxon>Actinomycetes</taxon>
        <taxon>Kitasatosporales</taxon>
        <taxon>Streptomycetaceae</taxon>
        <taxon>Streptomyces</taxon>
    </lineage>
</organism>
<evidence type="ECO:0000256" key="2">
    <source>
        <dbReference type="ARBA" id="ARBA00023033"/>
    </source>
</evidence>
<gene>
    <name evidence="4" type="ORF">GCM10009801_28740</name>
</gene>
<dbReference type="InterPro" id="IPR036188">
    <property type="entry name" value="FAD/NAD-bd_sf"/>
</dbReference>
<accession>A0ABP5HF82</accession>
<keyword evidence="2 4" id="KW-0503">Monooxygenase</keyword>
<keyword evidence="1" id="KW-0560">Oxidoreductase</keyword>
<evidence type="ECO:0000256" key="1">
    <source>
        <dbReference type="ARBA" id="ARBA00023002"/>
    </source>
</evidence>
<dbReference type="InterPro" id="IPR050493">
    <property type="entry name" value="FAD-dep_Monooxygenase_BioMet"/>
</dbReference>
<comment type="caution">
    <text evidence="4">The sequence shown here is derived from an EMBL/GenBank/DDBJ whole genome shotgun (WGS) entry which is preliminary data.</text>
</comment>
<evidence type="ECO:0000259" key="3">
    <source>
        <dbReference type="Pfam" id="PF01494"/>
    </source>
</evidence>
<sequence length="381" mass="40736">MRTVIVGAGLVGLTTAASLRMIGHEVTVLEHAPEVRAAGAGIGLWANALREFDAIGIGDDVRRMGESVDAWFYEPTGRPRRAESYDPAAHRFLMVPRPDLTNLLADTVGRDRIRLGTHVTGFTEHGHGHGHADEHGHGHGHDPQVSVHLADGAPLRADLLIGADGVYSDVRAALAPGSAAVEHPGNYAWRAVLPSGDERPEGTFVTIGPSRTRGGYTRVAPGRTMWWIGQFDAGELAGTKRERALTRARHVAESGWHDELLAMIAATPEEAILENQIMHVPELPRWTSARVALIGDAAHGLSPHIAAGGTLGIEDAGVLRAELAREGDVAAALARYEHARRARFEQVRAHADAVEHADGAAESAERYAAFSAWMLTTAPAT</sequence>
<dbReference type="Proteomes" id="UP001500016">
    <property type="component" value="Unassembled WGS sequence"/>
</dbReference>
<keyword evidence="5" id="KW-1185">Reference proteome</keyword>
<dbReference type="PANTHER" id="PTHR13789:SF309">
    <property type="entry name" value="PUTATIVE (AFU_ORTHOLOGUE AFUA_6G14510)-RELATED"/>
    <property type="match status" value="1"/>
</dbReference>
<dbReference type="PRINTS" id="PR00420">
    <property type="entry name" value="RNGMNOXGNASE"/>
</dbReference>